<comment type="caution">
    <text evidence="1">The sequence shown here is derived from an EMBL/GenBank/DDBJ whole genome shotgun (WGS) entry which is preliminary data.</text>
</comment>
<sequence length="123" mass="14133">MRGEVVADFRQTYGIDLPLGGGFDGATDEDLCRWQVLYSQLPARSRVSVRLEPDNLWDDKTRLLDMIEHELRCFHYGFTEDAKKRVNAPQRILSPGERARNERRRDSALAAKYEISSSFGIDV</sequence>
<gene>
    <name evidence="1" type="ORF">PMW86_01220</name>
</gene>
<accession>A0AAW6AI42</accession>
<dbReference type="EMBL" id="JAQLEC010000002">
    <property type="protein sequence ID" value="MDB1838219.1"/>
    <property type="molecule type" value="Genomic_DNA"/>
</dbReference>
<name>A0AAW6AI42_9ACTN</name>
<proteinExistence type="predicted"/>
<dbReference type="AlphaFoldDB" id="A0AAW6AI42"/>
<reference evidence="1" key="1">
    <citation type="submission" date="2023-01" db="EMBL/GenBank/DDBJ databases">
        <title>Human gut microbiome strain richness.</title>
        <authorList>
            <person name="Chen-Liaw A."/>
        </authorList>
    </citation>
    <scope>NUCLEOTIDE SEQUENCE</scope>
    <source>
        <strain evidence="1">D54st1_D6_D54t1_190329</strain>
    </source>
</reference>
<organism evidence="1 2">
    <name type="scientific">Collinsella aerofaciens</name>
    <dbReference type="NCBI Taxonomy" id="74426"/>
    <lineage>
        <taxon>Bacteria</taxon>
        <taxon>Bacillati</taxon>
        <taxon>Actinomycetota</taxon>
        <taxon>Coriobacteriia</taxon>
        <taxon>Coriobacteriales</taxon>
        <taxon>Coriobacteriaceae</taxon>
        <taxon>Collinsella</taxon>
    </lineage>
</organism>
<dbReference type="Proteomes" id="UP001212741">
    <property type="component" value="Unassembled WGS sequence"/>
</dbReference>
<protein>
    <submittedName>
        <fullName evidence="1">Uncharacterized protein</fullName>
    </submittedName>
</protein>
<dbReference type="RefSeq" id="WP_195520576.1">
    <property type="nucleotide sequence ID" value="NZ_JADNPG010000003.1"/>
</dbReference>
<evidence type="ECO:0000313" key="1">
    <source>
        <dbReference type="EMBL" id="MDB1838219.1"/>
    </source>
</evidence>
<evidence type="ECO:0000313" key="2">
    <source>
        <dbReference type="Proteomes" id="UP001212741"/>
    </source>
</evidence>